<name>A0ABW5J1C0_9BACT</name>
<keyword evidence="3" id="KW-1185">Reference proteome</keyword>
<dbReference type="SUPFAM" id="SSF82171">
    <property type="entry name" value="DPP6 N-terminal domain-like"/>
    <property type="match status" value="1"/>
</dbReference>
<protein>
    <submittedName>
        <fullName evidence="2">TolB family protein</fullName>
    </submittedName>
</protein>
<keyword evidence="1" id="KW-0732">Signal</keyword>
<evidence type="ECO:0000313" key="3">
    <source>
        <dbReference type="Proteomes" id="UP001597510"/>
    </source>
</evidence>
<accession>A0ABW5J1C0</accession>
<dbReference type="EMBL" id="JBHULC010000001">
    <property type="protein sequence ID" value="MFD2519435.1"/>
    <property type="molecule type" value="Genomic_DNA"/>
</dbReference>
<dbReference type="Proteomes" id="UP001597510">
    <property type="component" value="Unassembled WGS sequence"/>
</dbReference>
<reference evidence="3" key="1">
    <citation type="journal article" date="2019" name="Int. J. Syst. Evol. Microbiol.">
        <title>The Global Catalogue of Microorganisms (GCM) 10K type strain sequencing project: providing services to taxonomists for standard genome sequencing and annotation.</title>
        <authorList>
            <consortium name="The Broad Institute Genomics Platform"/>
            <consortium name="The Broad Institute Genome Sequencing Center for Infectious Disease"/>
            <person name="Wu L."/>
            <person name="Ma J."/>
        </authorList>
    </citation>
    <scope>NUCLEOTIDE SEQUENCE [LARGE SCALE GENOMIC DNA]</scope>
    <source>
        <strain evidence="3">KCTC 52344</strain>
    </source>
</reference>
<gene>
    <name evidence="2" type="ORF">ACFSR2_00965</name>
</gene>
<feature type="signal peptide" evidence="1">
    <location>
        <begin position="1"/>
        <end position="18"/>
    </location>
</feature>
<sequence>MKKIPLLIVFIVALLTNACLKKHDPEPNGEISSMEVSAKRVNDDVIVDIVAYTDNGQVNPKTTTFDAAEIWIAEDVKGYANMELAYTTTQTSLKLENLKPDKDYYVAVKGIKNGKKTGFSKYIMFVNRSLKPTSTLFEMPASAVYYIKSSSTRPYVAYLDNTTGEVILQNWQDKSKKVIVKNTDTKVYQVRGFYAEGSRLFLETSNPYNHSERAFEYYDLATKKFVAVELPARARVWNYAFSADASKLAYTDYSRQGLYIYDMTTKEDKKYLSDSFYSFEWSADGKNIYLIRNKAFMGPPIAEIVKYDITNAAQEPTPLFEWRDETMAWVMLSPKEEYILFASYISNSPDLWIFEFKTKKFWQISGIINFGWLSDKEFFVTTGESESGTTYKTYKYTMP</sequence>
<comment type="caution">
    <text evidence="2">The sequence shown here is derived from an EMBL/GenBank/DDBJ whole genome shotgun (WGS) entry which is preliminary data.</text>
</comment>
<dbReference type="InterPro" id="IPR011042">
    <property type="entry name" value="6-blade_b-propeller_TolB-like"/>
</dbReference>
<feature type="chain" id="PRO_5047423441" evidence="1">
    <location>
        <begin position="19"/>
        <end position="399"/>
    </location>
</feature>
<dbReference type="Gene3D" id="2.120.10.30">
    <property type="entry name" value="TolB, C-terminal domain"/>
    <property type="match status" value="1"/>
</dbReference>
<evidence type="ECO:0000313" key="2">
    <source>
        <dbReference type="EMBL" id="MFD2519435.1"/>
    </source>
</evidence>
<organism evidence="2 3">
    <name type="scientific">Emticicia soli</name>
    <dbReference type="NCBI Taxonomy" id="2027878"/>
    <lineage>
        <taxon>Bacteria</taxon>
        <taxon>Pseudomonadati</taxon>
        <taxon>Bacteroidota</taxon>
        <taxon>Cytophagia</taxon>
        <taxon>Cytophagales</taxon>
        <taxon>Leadbetterellaceae</taxon>
        <taxon>Emticicia</taxon>
    </lineage>
</organism>
<proteinExistence type="predicted"/>
<evidence type="ECO:0000256" key="1">
    <source>
        <dbReference type="SAM" id="SignalP"/>
    </source>
</evidence>
<dbReference type="RefSeq" id="WP_340238389.1">
    <property type="nucleotide sequence ID" value="NZ_JBBEWC010000009.1"/>
</dbReference>